<dbReference type="Gene3D" id="2.70.150.10">
    <property type="entry name" value="Calcium-transporting ATPase, cytoplasmic transduction domain A"/>
    <property type="match status" value="1"/>
</dbReference>
<dbReference type="InterPro" id="IPR008250">
    <property type="entry name" value="ATPase_P-typ_transduc_dom_A_sf"/>
</dbReference>
<keyword evidence="1" id="KW-0479">Metal-binding</keyword>
<keyword evidence="4" id="KW-1185">Reference proteome</keyword>
<dbReference type="AlphaFoldDB" id="A0A392NG11"/>
<evidence type="ECO:0000259" key="2">
    <source>
        <dbReference type="Pfam" id="PF00122"/>
    </source>
</evidence>
<feature type="non-terminal residue" evidence="3">
    <location>
        <position position="1"/>
    </location>
</feature>
<protein>
    <submittedName>
        <fullName evidence="3">Copper-transporting ATPase HMA5-like</fullName>
    </submittedName>
</protein>
<comment type="caution">
    <text evidence="3">The sequence shown here is derived from an EMBL/GenBank/DDBJ whole genome shotgun (WGS) entry which is preliminary data.</text>
</comment>
<name>A0A392NG11_9FABA</name>
<dbReference type="SUPFAM" id="SSF81653">
    <property type="entry name" value="Calcium ATPase, transduction domain A"/>
    <property type="match status" value="1"/>
</dbReference>
<feature type="domain" description="P-type ATPase A" evidence="2">
    <location>
        <begin position="1"/>
        <end position="33"/>
    </location>
</feature>
<evidence type="ECO:0000256" key="1">
    <source>
        <dbReference type="ARBA" id="ARBA00022723"/>
    </source>
</evidence>
<dbReference type="InterPro" id="IPR059000">
    <property type="entry name" value="ATPase_P-type_domA"/>
</dbReference>
<proteinExistence type="predicted"/>
<gene>
    <name evidence="3" type="ORF">A2U01_0018469</name>
</gene>
<organism evidence="3 4">
    <name type="scientific">Trifolium medium</name>
    <dbReference type="NCBI Taxonomy" id="97028"/>
    <lineage>
        <taxon>Eukaryota</taxon>
        <taxon>Viridiplantae</taxon>
        <taxon>Streptophyta</taxon>
        <taxon>Embryophyta</taxon>
        <taxon>Tracheophyta</taxon>
        <taxon>Spermatophyta</taxon>
        <taxon>Magnoliopsida</taxon>
        <taxon>eudicotyledons</taxon>
        <taxon>Gunneridae</taxon>
        <taxon>Pentapetalae</taxon>
        <taxon>rosids</taxon>
        <taxon>fabids</taxon>
        <taxon>Fabales</taxon>
        <taxon>Fabaceae</taxon>
        <taxon>Papilionoideae</taxon>
        <taxon>50 kb inversion clade</taxon>
        <taxon>NPAAA clade</taxon>
        <taxon>Hologalegina</taxon>
        <taxon>IRL clade</taxon>
        <taxon>Trifolieae</taxon>
        <taxon>Trifolium</taxon>
    </lineage>
</organism>
<evidence type="ECO:0000313" key="4">
    <source>
        <dbReference type="Proteomes" id="UP000265520"/>
    </source>
</evidence>
<dbReference type="EMBL" id="LXQA010035054">
    <property type="protein sequence ID" value="MCH97474.1"/>
    <property type="molecule type" value="Genomic_DNA"/>
</dbReference>
<dbReference type="PANTHER" id="PTHR46594:SF2">
    <property type="entry name" value="COPPER-TRANSPORTING ATPASE HMA4"/>
    <property type="match status" value="1"/>
</dbReference>
<dbReference type="PANTHER" id="PTHR46594">
    <property type="entry name" value="P-TYPE CATION-TRANSPORTING ATPASE"/>
    <property type="match status" value="1"/>
</dbReference>
<dbReference type="GO" id="GO:0046872">
    <property type="term" value="F:metal ion binding"/>
    <property type="evidence" value="ECO:0007669"/>
    <property type="project" value="UniProtKB-KW"/>
</dbReference>
<reference evidence="3 4" key="1">
    <citation type="journal article" date="2018" name="Front. Plant Sci.">
        <title>Red Clover (Trifolium pratense) and Zigzag Clover (T. medium) - A Picture of Genomic Similarities and Differences.</title>
        <authorList>
            <person name="Dluhosova J."/>
            <person name="Istvanek J."/>
            <person name="Nedelnik J."/>
            <person name="Repkova J."/>
        </authorList>
    </citation>
    <scope>NUCLEOTIDE SEQUENCE [LARGE SCALE GENOMIC DNA]</scope>
    <source>
        <strain evidence="4">cv. 10/8</strain>
        <tissue evidence="3">Leaf</tissue>
    </source>
</reference>
<evidence type="ECO:0000313" key="3">
    <source>
        <dbReference type="EMBL" id="MCH97474.1"/>
    </source>
</evidence>
<dbReference type="Proteomes" id="UP000265520">
    <property type="component" value="Unassembled WGS sequence"/>
</dbReference>
<dbReference type="Pfam" id="PF00122">
    <property type="entry name" value="E1-E2_ATPase"/>
    <property type="match status" value="1"/>
</dbReference>
<accession>A0A392NG11</accession>
<sequence length="49" mass="5142">VISGTINENGCLLVKATHVGSETALSQIVQLVEAAQLARVPVQKLVDDI</sequence>